<evidence type="ECO:0000313" key="3">
    <source>
        <dbReference type="EMBL" id="KAK6992690.1"/>
    </source>
</evidence>
<keyword evidence="2" id="KW-1133">Transmembrane helix</keyword>
<accession>A0AAV9ZW97</accession>
<evidence type="ECO:0000313" key="4">
    <source>
        <dbReference type="Proteomes" id="UP001362999"/>
    </source>
</evidence>
<feature type="transmembrane region" description="Helical" evidence="2">
    <location>
        <begin position="193"/>
        <end position="211"/>
    </location>
</feature>
<evidence type="ECO:0000256" key="2">
    <source>
        <dbReference type="SAM" id="Phobius"/>
    </source>
</evidence>
<dbReference type="EMBL" id="JAWWNJ010000108">
    <property type="protein sequence ID" value="KAK6992690.1"/>
    <property type="molecule type" value="Genomic_DNA"/>
</dbReference>
<feature type="transmembrane region" description="Helical" evidence="2">
    <location>
        <begin position="533"/>
        <end position="559"/>
    </location>
</feature>
<gene>
    <name evidence="3" type="ORF">R3P38DRAFT_2569120</name>
</gene>
<keyword evidence="2" id="KW-0812">Transmembrane</keyword>
<dbReference type="Proteomes" id="UP001362999">
    <property type="component" value="Unassembled WGS sequence"/>
</dbReference>
<evidence type="ECO:0000256" key="1">
    <source>
        <dbReference type="SAM" id="MobiDB-lite"/>
    </source>
</evidence>
<protein>
    <submittedName>
        <fullName evidence="3">Uncharacterized protein</fullName>
    </submittedName>
</protein>
<dbReference type="AlphaFoldDB" id="A0AAV9ZW97"/>
<feature type="region of interest" description="Disordered" evidence="1">
    <location>
        <begin position="596"/>
        <end position="635"/>
    </location>
</feature>
<feature type="transmembrane region" description="Helical" evidence="2">
    <location>
        <begin position="63"/>
        <end position="87"/>
    </location>
</feature>
<name>A0AAV9ZW97_9AGAR</name>
<keyword evidence="2" id="KW-0472">Membrane</keyword>
<keyword evidence="4" id="KW-1185">Reference proteome</keyword>
<comment type="caution">
    <text evidence="3">The sequence shown here is derived from an EMBL/GenBank/DDBJ whole genome shotgun (WGS) entry which is preliminary data.</text>
</comment>
<sequence>MATRSTPHEYDPYQDAYDMPQLNQTSASTLLPNRTATFEKSPLPRTRTEELLSRGASEPIWPILLTGVLIILAVALVDVGVVIQVFARYDYHITGGAIITAAPLGTTLAIVHLASLVIGLSIPIAIGIAAYGLAGRWIDASRVDGTDRPTPYQLGILMQTLNGANLEALWNGSRYMVGRGAVPGGKSLSRPPILRHAVLMLLFFLTIGYGTNGIETWLGLVSTGVLYPVTETVRDGPVPLYGRVVNQTLCDGLKDAFGNKPYQCGFSRGSGGNPLASSQRILAMNDVSHDMVIAFTDNSTAIMVPPTANISDRVGWVAKAAGVKATCKSVTSQCVDPKNAGPNAGLDTNCPASVNFNTSTPEGCNSYAGSLHGGPLGADGSPLACNATSNSTTFRWGAEIISQAYNTDATVNNAFVGDTGFFLHGNQGGYNILTCELQGVEVTYHYFNGTYTQWASVPSDLDQAQRLSDGSRAGLRYVADTVEGVGLFSGNYADAFAKRLALVTLSTTAYVMGQVEAISVENTKSHIGSRMPIVPFLLLFIFTAVYILAVALITVNAAVQIKKSPYTRVARSRLVDPTTAIGAAYGPTELKSRAAANPEELFGQESPSDRLKMALNAPTDGLPLVRRSSPEPAYS</sequence>
<organism evidence="3 4">
    <name type="scientific">Favolaschia claudopus</name>
    <dbReference type="NCBI Taxonomy" id="2862362"/>
    <lineage>
        <taxon>Eukaryota</taxon>
        <taxon>Fungi</taxon>
        <taxon>Dikarya</taxon>
        <taxon>Basidiomycota</taxon>
        <taxon>Agaricomycotina</taxon>
        <taxon>Agaricomycetes</taxon>
        <taxon>Agaricomycetidae</taxon>
        <taxon>Agaricales</taxon>
        <taxon>Marasmiineae</taxon>
        <taxon>Mycenaceae</taxon>
        <taxon>Favolaschia</taxon>
    </lineage>
</organism>
<feature type="transmembrane region" description="Helical" evidence="2">
    <location>
        <begin position="107"/>
        <end position="133"/>
    </location>
</feature>
<proteinExistence type="predicted"/>
<reference evidence="3 4" key="1">
    <citation type="journal article" date="2024" name="J Genomics">
        <title>Draft genome sequencing and assembly of Favolaschia claudopus CIRM-BRFM 2984 isolated from oak limbs.</title>
        <authorList>
            <person name="Navarro D."/>
            <person name="Drula E."/>
            <person name="Chaduli D."/>
            <person name="Cazenave R."/>
            <person name="Ahrendt S."/>
            <person name="Wang J."/>
            <person name="Lipzen A."/>
            <person name="Daum C."/>
            <person name="Barry K."/>
            <person name="Grigoriev I.V."/>
            <person name="Favel A."/>
            <person name="Rosso M.N."/>
            <person name="Martin F."/>
        </authorList>
    </citation>
    <scope>NUCLEOTIDE SEQUENCE [LARGE SCALE GENOMIC DNA]</scope>
    <source>
        <strain evidence="3 4">CIRM-BRFM 2984</strain>
    </source>
</reference>